<dbReference type="Proteomes" id="UP000677913">
    <property type="component" value="Unassembled WGS sequence"/>
</dbReference>
<dbReference type="SUPFAM" id="SSF52540">
    <property type="entry name" value="P-loop containing nucleoside triphosphate hydrolases"/>
    <property type="match status" value="1"/>
</dbReference>
<evidence type="ECO:0000313" key="2">
    <source>
        <dbReference type="EMBL" id="MBS2965666.1"/>
    </source>
</evidence>
<dbReference type="InterPro" id="IPR011990">
    <property type="entry name" value="TPR-like_helical_dom_sf"/>
</dbReference>
<evidence type="ECO:0000256" key="1">
    <source>
        <dbReference type="SAM" id="MobiDB-lite"/>
    </source>
</evidence>
<dbReference type="SUPFAM" id="SSF48452">
    <property type="entry name" value="TPR-like"/>
    <property type="match status" value="1"/>
</dbReference>
<dbReference type="SMART" id="SM00028">
    <property type="entry name" value="TPR"/>
    <property type="match status" value="3"/>
</dbReference>
<name>A0A8J7WNJ5_9ACTN</name>
<dbReference type="PANTHER" id="PTHR47691">
    <property type="entry name" value="REGULATOR-RELATED"/>
    <property type="match status" value="1"/>
</dbReference>
<dbReference type="RefSeq" id="WP_211470019.1">
    <property type="nucleotide sequence ID" value="NZ_JAGSXH010000095.1"/>
</dbReference>
<dbReference type="Gene3D" id="1.25.40.10">
    <property type="entry name" value="Tetratricopeptide repeat domain"/>
    <property type="match status" value="1"/>
</dbReference>
<dbReference type="InterPro" id="IPR019734">
    <property type="entry name" value="TPR_rpt"/>
</dbReference>
<gene>
    <name evidence="2" type="ORF">KGA66_21625</name>
</gene>
<feature type="compositionally biased region" description="Pro residues" evidence="1">
    <location>
        <begin position="730"/>
        <end position="741"/>
    </location>
</feature>
<evidence type="ECO:0000313" key="3">
    <source>
        <dbReference type="Proteomes" id="UP000677913"/>
    </source>
</evidence>
<feature type="region of interest" description="Disordered" evidence="1">
    <location>
        <begin position="722"/>
        <end position="741"/>
    </location>
</feature>
<dbReference type="PANTHER" id="PTHR47691:SF3">
    <property type="entry name" value="HTH-TYPE TRANSCRIPTIONAL REGULATOR RV0890C-RELATED"/>
    <property type="match status" value="1"/>
</dbReference>
<comment type="caution">
    <text evidence="2">The sequence shown here is derived from an EMBL/GenBank/DDBJ whole genome shotgun (WGS) entry which is preliminary data.</text>
</comment>
<organism evidence="2 3">
    <name type="scientific">Actinocrinis puniceicyclus</name>
    <dbReference type="NCBI Taxonomy" id="977794"/>
    <lineage>
        <taxon>Bacteria</taxon>
        <taxon>Bacillati</taxon>
        <taxon>Actinomycetota</taxon>
        <taxon>Actinomycetes</taxon>
        <taxon>Catenulisporales</taxon>
        <taxon>Actinospicaceae</taxon>
        <taxon>Actinocrinis</taxon>
    </lineage>
</organism>
<dbReference type="Gene3D" id="3.40.50.300">
    <property type="entry name" value="P-loop containing nucleotide triphosphate hydrolases"/>
    <property type="match status" value="1"/>
</dbReference>
<dbReference type="AlphaFoldDB" id="A0A8J7WNJ5"/>
<protein>
    <submittedName>
        <fullName evidence="2">Tetratricopeptide repeat protein</fullName>
    </submittedName>
</protein>
<dbReference type="EMBL" id="JAGSXH010000095">
    <property type="protein sequence ID" value="MBS2965666.1"/>
    <property type="molecule type" value="Genomic_DNA"/>
</dbReference>
<dbReference type="InterPro" id="IPR027417">
    <property type="entry name" value="P-loop_NTPase"/>
</dbReference>
<proteinExistence type="predicted"/>
<sequence length="741" mass="79968">MVEFETNEISGHVAGNVVQAGAVHGGIHIHRAATPPTLPIPRQLPGPPPFLIGRERELDRLDNWSRQDHSGPVVLTGPAGAGKAALCLTWLYRDAAGYPDGALYADLRAIGDPVQPLAVLRGFLAALGLPADSIPPDLAGSAALFRSASAGRRMAVMLHGATSAAQVRPLIPGGATCRTVITSTWQLAGLRSDGARWLTVGPLETHAAVLLLQRVAGLGLPAHEPDGNSHADADTDSDRSELVAAFEVARLCGGLPLAVCLVGHRVAYNPYERLSRVAEELKDETRRLDRLTEEGEGVRAVIDSCYRGLSPEAARLYRILGGLPLARLCTIAACAAADLPEVEVRDLLRTLTQANLLQQHGEDTYQFHELIRLHARERSRAMPGEEREESIIRVENWYLSTAVAAATAVRPYRRDRPAEVTGLAAPPLAFPAQHTALDWLDAEATQLLGLARHAADRQRPRIALRIAGQMWSLFAHRKYYCVWQEFDLLGLRCARELGDRGTEARMLRRLGLLACDLGRYDEAADHLRAAASLYEQLGDRHRRATAVNSLGVVALRRGDPEDAIQLLEHALAVHLDLGDARQSALVRIDLGDALIETGRCAEALCRLAEAEEGLRGSPDLSSTAHLRMLTGRALGRLGSQPARARTELDAAGECMRELRSIAGEAEALGYEGELAEREGRSEEAASSYRRAAALLGQLGTPSSAWLHRRISSLSQLAARCVAEQSLDGPDPAPRPDPTGPP</sequence>
<dbReference type="Pfam" id="PF13424">
    <property type="entry name" value="TPR_12"/>
    <property type="match status" value="1"/>
</dbReference>
<keyword evidence="3" id="KW-1185">Reference proteome</keyword>
<accession>A0A8J7WNJ5</accession>
<reference evidence="2" key="1">
    <citation type="submission" date="2021-04" db="EMBL/GenBank/DDBJ databases">
        <title>Genome based classification of Actinospica acidithermotolerans sp. nov., an actinobacterium isolated from an Indonesian hot spring.</title>
        <authorList>
            <person name="Kusuma A.B."/>
            <person name="Putra K.E."/>
            <person name="Nafisah S."/>
            <person name="Loh J."/>
            <person name="Nouioui I."/>
            <person name="Goodfellow M."/>
        </authorList>
    </citation>
    <scope>NUCLEOTIDE SEQUENCE</scope>
    <source>
        <strain evidence="2">DSM 45618</strain>
    </source>
</reference>